<dbReference type="AlphaFoldDB" id="A0A8J4C3R3"/>
<dbReference type="Proteomes" id="UP000747110">
    <property type="component" value="Unassembled WGS sequence"/>
</dbReference>
<keyword evidence="3" id="KW-1185">Reference proteome</keyword>
<sequence length="218" mass="23815">MEDQSACQLEEQDFVLLQALLNGALSRTSTESVHVQRAVEAVIAMLSGGTQIDFQLKAPRQAQQIDDLMLRRPIVGEPSSLMDLGAQVSEATERVSTLRRRAAQIIMPALSAQLEALRPVQLSGEVTLLTPGRSGRSPNIEADVLRGTSNDKLLKAVDKLPALRARLDEVTKRMVNVIRAIEVQTMLAKTESTPIRALTPSNCDADRLISVIARVSRQ</sequence>
<evidence type="ECO:0000313" key="2">
    <source>
        <dbReference type="EMBL" id="GIL99111.1"/>
    </source>
</evidence>
<evidence type="ECO:0000313" key="3">
    <source>
        <dbReference type="Proteomes" id="UP000747110"/>
    </source>
</evidence>
<reference evidence="1" key="1">
    <citation type="journal article" date="2021" name="Proc. Natl. Acad. Sci. U.S.A.">
        <title>Three genomes in the algal genus Volvox reveal the fate of a haploid sex-determining region after a transition to homothallism.</title>
        <authorList>
            <person name="Yamamoto K."/>
            <person name="Hamaji T."/>
            <person name="Kawai-Toyooka H."/>
            <person name="Matsuzaki R."/>
            <person name="Takahashi F."/>
            <person name="Nishimura Y."/>
            <person name="Kawachi M."/>
            <person name="Noguchi H."/>
            <person name="Minakuchi Y."/>
            <person name="Umen J.G."/>
            <person name="Toyoda A."/>
            <person name="Nozaki H."/>
        </authorList>
    </citation>
    <scope>NUCLEOTIDE SEQUENCE</scope>
    <source>
        <strain evidence="2">NIES-3785</strain>
        <strain evidence="1">NIES-3786</strain>
    </source>
</reference>
<gene>
    <name evidence="1" type="ORF">Vretifemale_2975</name>
    <name evidence="2" type="ORF">Vretimale_4377</name>
</gene>
<dbReference type="EMBL" id="BNCQ01000006">
    <property type="protein sequence ID" value="GIL99111.1"/>
    <property type="molecule type" value="Genomic_DNA"/>
</dbReference>
<name>A0A8J4C3R3_9CHLO</name>
<proteinExistence type="predicted"/>
<accession>A0A8J4C3R3</accession>
<dbReference type="EMBL" id="BNCP01000004">
    <property type="protein sequence ID" value="GIL72631.1"/>
    <property type="molecule type" value="Genomic_DNA"/>
</dbReference>
<protein>
    <submittedName>
        <fullName evidence="1">Uncharacterized protein</fullName>
    </submittedName>
</protein>
<comment type="caution">
    <text evidence="1">The sequence shown here is derived from an EMBL/GenBank/DDBJ whole genome shotgun (WGS) entry which is preliminary data.</text>
</comment>
<dbReference type="OrthoDB" id="537742at2759"/>
<organism evidence="1 3">
    <name type="scientific">Volvox reticuliferus</name>
    <dbReference type="NCBI Taxonomy" id="1737510"/>
    <lineage>
        <taxon>Eukaryota</taxon>
        <taxon>Viridiplantae</taxon>
        <taxon>Chlorophyta</taxon>
        <taxon>core chlorophytes</taxon>
        <taxon>Chlorophyceae</taxon>
        <taxon>CS clade</taxon>
        <taxon>Chlamydomonadales</taxon>
        <taxon>Volvocaceae</taxon>
        <taxon>Volvox</taxon>
    </lineage>
</organism>
<dbReference type="Proteomes" id="UP000722791">
    <property type="component" value="Unassembled WGS sequence"/>
</dbReference>
<evidence type="ECO:0000313" key="1">
    <source>
        <dbReference type="EMBL" id="GIL72631.1"/>
    </source>
</evidence>